<dbReference type="AlphaFoldDB" id="A0A0K9PIN7"/>
<evidence type="ECO:0000313" key="2">
    <source>
        <dbReference type="Proteomes" id="UP000036987"/>
    </source>
</evidence>
<accession>A0A0K9PIN7</accession>
<proteinExistence type="predicted"/>
<dbReference type="Proteomes" id="UP000036987">
    <property type="component" value="Unassembled WGS sequence"/>
</dbReference>
<keyword evidence="2" id="KW-1185">Reference proteome</keyword>
<comment type="caution">
    <text evidence="1">The sequence shown here is derived from an EMBL/GenBank/DDBJ whole genome shotgun (WGS) entry which is preliminary data.</text>
</comment>
<evidence type="ECO:0000313" key="1">
    <source>
        <dbReference type="EMBL" id="KMZ68824.1"/>
    </source>
</evidence>
<reference evidence="2" key="1">
    <citation type="journal article" date="2016" name="Nature">
        <title>The genome of the seagrass Zostera marina reveals angiosperm adaptation to the sea.</title>
        <authorList>
            <person name="Olsen J.L."/>
            <person name="Rouze P."/>
            <person name="Verhelst B."/>
            <person name="Lin Y.-C."/>
            <person name="Bayer T."/>
            <person name="Collen J."/>
            <person name="Dattolo E."/>
            <person name="De Paoli E."/>
            <person name="Dittami S."/>
            <person name="Maumus F."/>
            <person name="Michel G."/>
            <person name="Kersting A."/>
            <person name="Lauritano C."/>
            <person name="Lohaus R."/>
            <person name="Toepel M."/>
            <person name="Tonon T."/>
            <person name="Vanneste K."/>
            <person name="Amirebrahimi M."/>
            <person name="Brakel J."/>
            <person name="Bostroem C."/>
            <person name="Chovatia M."/>
            <person name="Grimwood J."/>
            <person name="Jenkins J.W."/>
            <person name="Jueterbock A."/>
            <person name="Mraz A."/>
            <person name="Stam W.T."/>
            <person name="Tice H."/>
            <person name="Bornberg-Bauer E."/>
            <person name="Green P.J."/>
            <person name="Pearson G.A."/>
            <person name="Procaccini G."/>
            <person name="Duarte C.M."/>
            <person name="Schmutz J."/>
            <person name="Reusch T.B.H."/>
            <person name="Van de Peer Y."/>
        </authorList>
    </citation>
    <scope>NUCLEOTIDE SEQUENCE [LARGE SCALE GENOMIC DNA]</scope>
    <source>
        <strain evidence="2">cv. Finnish</strain>
    </source>
</reference>
<organism evidence="1 2">
    <name type="scientific">Zostera marina</name>
    <name type="common">Eelgrass</name>
    <dbReference type="NCBI Taxonomy" id="29655"/>
    <lineage>
        <taxon>Eukaryota</taxon>
        <taxon>Viridiplantae</taxon>
        <taxon>Streptophyta</taxon>
        <taxon>Embryophyta</taxon>
        <taxon>Tracheophyta</taxon>
        <taxon>Spermatophyta</taxon>
        <taxon>Magnoliopsida</taxon>
        <taxon>Liliopsida</taxon>
        <taxon>Zosteraceae</taxon>
        <taxon>Zostera</taxon>
    </lineage>
</organism>
<dbReference type="EMBL" id="LFYR01000811">
    <property type="protein sequence ID" value="KMZ68824.1"/>
    <property type="molecule type" value="Genomic_DNA"/>
</dbReference>
<gene>
    <name evidence="1" type="ORF">ZOSMA_22G01200</name>
</gene>
<name>A0A0K9PIN7_ZOSMR</name>
<protein>
    <submittedName>
        <fullName evidence="1">Uncharacterized protein</fullName>
    </submittedName>
</protein>
<sequence length="58" mass="6867">MTIGFPKSKEAATHSGQLHTFRKDRCFVKIDRCRLGIDRCEELKITSWSIWLLTSRIW</sequence>